<protein>
    <submittedName>
        <fullName evidence="1">Uncharacterized protein</fullName>
    </submittedName>
</protein>
<sequence>MAEIDFAFARYERVGYVSDPVELLLRDSYSSLRSLRDHGYKRPYRQIQKRRFSSFPSFYSNTLGLGDSPYDQRLAVPYTDLLFNGR</sequence>
<dbReference type="EMBL" id="UYYB01111148">
    <property type="protein sequence ID" value="VDM81033.1"/>
    <property type="molecule type" value="Genomic_DNA"/>
</dbReference>
<organism evidence="1 2">
    <name type="scientific">Strongylus vulgaris</name>
    <name type="common">Blood worm</name>
    <dbReference type="NCBI Taxonomy" id="40348"/>
    <lineage>
        <taxon>Eukaryota</taxon>
        <taxon>Metazoa</taxon>
        <taxon>Ecdysozoa</taxon>
        <taxon>Nematoda</taxon>
        <taxon>Chromadorea</taxon>
        <taxon>Rhabditida</taxon>
        <taxon>Rhabditina</taxon>
        <taxon>Rhabditomorpha</taxon>
        <taxon>Strongyloidea</taxon>
        <taxon>Strongylidae</taxon>
        <taxon>Strongylus</taxon>
    </lineage>
</organism>
<evidence type="ECO:0000313" key="1">
    <source>
        <dbReference type="EMBL" id="VDM81033.1"/>
    </source>
</evidence>
<reference evidence="1 2" key="1">
    <citation type="submission" date="2018-11" db="EMBL/GenBank/DDBJ databases">
        <authorList>
            <consortium name="Pathogen Informatics"/>
        </authorList>
    </citation>
    <scope>NUCLEOTIDE SEQUENCE [LARGE SCALE GENOMIC DNA]</scope>
</reference>
<keyword evidence="2" id="KW-1185">Reference proteome</keyword>
<dbReference type="AlphaFoldDB" id="A0A3P7JJX6"/>
<proteinExistence type="predicted"/>
<dbReference type="OrthoDB" id="5786299at2759"/>
<name>A0A3P7JJX6_STRVU</name>
<gene>
    <name evidence="1" type="ORF">SVUK_LOCUS16031</name>
</gene>
<evidence type="ECO:0000313" key="2">
    <source>
        <dbReference type="Proteomes" id="UP000270094"/>
    </source>
</evidence>
<accession>A0A3P7JJX6</accession>
<dbReference type="Proteomes" id="UP000270094">
    <property type="component" value="Unassembled WGS sequence"/>
</dbReference>